<comment type="caution">
    <text evidence="1">The sequence shown here is derived from an EMBL/GenBank/DDBJ whole genome shotgun (WGS) entry which is preliminary data.</text>
</comment>
<dbReference type="EMBL" id="ATFT01000096">
    <property type="protein sequence ID" value="EPI65073.1"/>
    <property type="molecule type" value="Genomic_DNA"/>
</dbReference>
<evidence type="ECO:0000313" key="2">
    <source>
        <dbReference type="Proteomes" id="UP000014535"/>
    </source>
</evidence>
<name>A0A656IBI6_SALE2</name>
<gene>
    <name evidence="1" type="ORF">A673_04122</name>
</gene>
<dbReference type="AlphaFoldDB" id="A0A656IBI6"/>
<evidence type="ECO:0000313" key="1">
    <source>
        <dbReference type="EMBL" id="EPI65073.1"/>
    </source>
</evidence>
<proteinExistence type="predicted"/>
<protein>
    <submittedName>
        <fullName evidence="1">Uncharacterized protein</fullName>
    </submittedName>
</protein>
<dbReference type="Proteomes" id="UP000014535">
    <property type="component" value="Unassembled WGS sequence"/>
</dbReference>
<organism evidence="1 2">
    <name type="scientific">Salmonella enteritidis (strain 2009K0958)</name>
    <dbReference type="NCBI Taxonomy" id="1192586"/>
    <lineage>
        <taxon>Bacteria</taxon>
        <taxon>Pseudomonadati</taxon>
        <taxon>Pseudomonadota</taxon>
        <taxon>Gammaproteobacteria</taxon>
        <taxon>Enterobacterales</taxon>
        <taxon>Enterobacteriaceae</taxon>
        <taxon>Salmonella</taxon>
    </lineage>
</organism>
<sequence>MTMTMTMTMTIMVTYIRKVQRQKRIRMPMNAPMLPIFNAVLMVKQ</sequence>
<accession>A0A656IBI6</accession>
<reference evidence="1 2" key="1">
    <citation type="submission" date="2013-04" db="EMBL/GenBank/DDBJ databases">
        <authorList>
            <person name="McClelland M."/>
            <person name="Porwollik S."/>
            <person name="Desai P."/>
            <person name="Cheng P."/>
            <person name="Wollam A."/>
            <person name="Pepin K."/>
            <person name="Palsikar V.B."/>
            <person name="Fulton L."/>
            <person name="Fulton R."/>
            <person name="Delehaunty K."/>
            <person name="Fronick C."/>
            <person name="Godfrey J."/>
            <person name="Waligorski J."/>
            <person name="Appelbaum E."/>
            <person name="Tomlinson C."/>
            <person name="Warren W."/>
            <person name="Sodergren E."/>
            <person name="Weinstock G."/>
            <person name="Wilson R.K."/>
        </authorList>
    </citation>
    <scope>NUCLEOTIDE SEQUENCE [LARGE SCALE GENOMIC DNA]</scope>
    <source>
        <strain evidence="1 2">2009K0958</strain>
    </source>
</reference>